<dbReference type="PANTHER" id="PTHR42756:SF1">
    <property type="entry name" value="TRANSCRIPTIONAL REPRESSOR OF EMRAB OPERON"/>
    <property type="match status" value="1"/>
</dbReference>
<accession>A0AAU8LZB4</accession>
<feature type="domain" description="HTH marR-type" evidence="4">
    <location>
        <begin position="1"/>
        <end position="138"/>
    </location>
</feature>
<dbReference type="SUPFAM" id="SSF46785">
    <property type="entry name" value="Winged helix' DNA-binding domain"/>
    <property type="match status" value="1"/>
</dbReference>
<protein>
    <submittedName>
        <fullName evidence="5">MarR family transcriptional regulator</fullName>
    </submittedName>
</protein>
<gene>
    <name evidence="5" type="ORF">Q3M24_07470</name>
</gene>
<evidence type="ECO:0000256" key="1">
    <source>
        <dbReference type="ARBA" id="ARBA00023015"/>
    </source>
</evidence>
<dbReference type="AlphaFoldDB" id="A0AAU8LZB4"/>
<dbReference type="SMART" id="SM00347">
    <property type="entry name" value="HTH_MARR"/>
    <property type="match status" value="1"/>
</dbReference>
<dbReference type="Gene3D" id="1.10.10.10">
    <property type="entry name" value="Winged helix-like DNA-binding domain superfamily/Winged helix DNA-binding domain"/>
    <property type="match status" value="1"/>
</dbReference>
<sequence length="142" mass="15899">MQLDPYESMGFHCNLTVKAFLGVLGEKLKGTDISPSQFLALANLTALGPLSQSELADRLAVTGATTARLIDRMERDEWVRRERAPEDQRVKMIIPTEKAAGTWQEISAAGREVLDQAYQGISKEELETVKKVLQKIRTNLER</sequence>
<dbReference type="Pfam" id="PF01047">
    <property type="entry name" value="MarR"/>
    <property type="match status" value="1"/>
</dbReference>
<dbReference type="PRINTS" id="PR00598">
    <property type="entry name" value="HTHMARR"/>
</dbReference>
<evidence type="ECO:0000256" key="3">
    <source>
        <dbReference type="ARBA" id="ARBA00023163"/>
    </source>
</evidence>
<dbReference type="InterPro" id="IPR000835">
    <property type="entry name" value="HTH_MarR-typ"/>
</dbReference>
<dbReference type="EMBL" id="CP159373">
    <property type="protein sequence ID" value="XCN74574.1"/>
    <property type="molecule type" value="Genomic_DNA"/>
</dbReference>
<keyword evidence="2" id="KW-0238">DNA-binding</keyword>
<name>A0AAU8LZB4_9BACT</name>
<dbReference type="PANTHER" id="PTHR42756">
    <property type="entry name" value="TRANSCRIPTIONAL REGULATOR, MARR"/>
    <property type="match status" value="1"/>
</dbReference>
<dbReference type="PROSITE" id="PS50995">
    <property type="entry name" value="HTH_MARR_2"/>
    <property type="match status" value="1"/>
</dbReference>
<dbReference type="GO" id="GO:0003677">
    <property type="term" value="F:DNA binding"/>
    <property type="evidence" value="ECO:0007669"/>
    <property type="project" value="UniProtKB-KW"/>
</dbReference>
<dbReference type="KEGG" id="eaj:Q3M24_07470"/>
<dbReference type="PROSITE" id="PS01117">
    <property type="entry name" value="HTH_MARR_1"/>
    <property type="match status" value="1"/>
</dbReference>
<evidence type="ECO:0000259" key="4">
    <source>
        <dbReference type="PROSITE" id="PS50995"/>
    </source>
</evidence>
<dbReference type="GO" id="GO:0003700">
    <property type="term" value="F:DNA-binding transcription factor activity"/>
    <property type="evidence" value="ECO:0007669"/>
    <property type="project" value="InterPro"/>
</dbReference>
<reference evidence="5" key="1">
    <citation type="journal article" date="2024" name="Syst. Appl. Microbiol.">
        <title>First single-strain enrichments of Electrothrix cable bacteria, description of E. aestuarii sp. nov. and E. rattekaaiensis sp. nov., and proposal of a cable bacteria taxonomy following the rules of the SeqCode.</title>
        <authorList>
            <person name="Plum-Jensen L.E."/>
            <person name="Schramm A."/>
            <person name="Marshall I.P.G."/>
        </authorList>
    </citation>
    <scope>NUCLEOTIDE SEQUENCE</scope>
    <source>
        <strain evidence="5">Rat1</strain>
    </source>
</reference>
<evidence type="ECO:0000256" key="2">
    <source>
        <dbReference type="ARBA" id="ARBA00023125"/>
    </source>
</evidence>
<dbReference type="InterPro" id="IPR036388">
    <property type="entry name" value="WH-like_DNA-bd_sf"/>
</dbReference>
<reference evidence="5" key="2">
    <citation type="submission" date="2024-06" db="EMBL/GenBank/DDBJ databases">
        <authorList>
            <person name="Plum-Jensen L.E."/>
            <person name="Schramm A."/>
            <person name="Marshall I.P.G."/>
        </authorList>
    </citation>
    <scope>NUCLEOTIDE SEQUENCE</scope>
    <source>
        <strain evidence="5">Rat1</strain>
    </source>
</reference>
<keyword evidence="1" id="KW-0805">Transcription regulation</keyword>
<proteinExistence type="predicted"/>
<keyword evidence="3" id="KW-0804">Transcription</keyword>
<evidence type="ECO:0000313" key="5">
    <source>
        <dbReference type="EMBL" id="XCN74574.1"/>
    </source>
</evidence>
<dbReference type="InterPro" id="IPR036390">
    <property type="entry name" value="WH_DNA-bd_sf"/>
</dbReference>
<dbReference type="InterPro" id="IPR023187">
    <property type="entry name" value="Tscrpt_reg_MarR-type_CS"/>
</dbReference>
<organism evidence="5">
    <name type="scientific">Candidatus Electrothrix aestuarii</name>
    <dbReference type="NCBI Taxonomy" id="3062594"/>
    <lineage>
        <taxon>Bacteria</taxon>
        <taxon>Pseudomonadati</taxon>
        <taxon>Thermodesulfobacteriota</taxon>
        <taxon>Desulfobulbia</taxon>
        <taxon>Desulfobulbales</taxon>
        <taxon>Desulfobulbaceae</taxon>
        <taxon>Candidatus Electrothrix</taxon>
    </lineage>
</organism>